<organism evidence="1">
    <name type="scientific">marine sediment metagenome</name>
    <dbReference type="NCBI Taxonomy" id="412755"/>
    <lineage>
        <taxon>unclassified sequences</taxon>
        <taxon>metagenomes</taxon>
        <taxon>ecological metagenomes</taxon>
    </lineage>
</organism>
<dbReference type="AlphaFoldDB" id="A0A0F8ZJT6"/>
<evidence type="ECO:0000313" key="1">
    <source>
        <dbReference type="EMBL" id="KKK60221.1"/>
    </source>
</evidence>
<gene>
    <name evidence="1" type="ORF">LCGC14_3026520</name>
</gene>
<protein>
    <submittedName>
        <fullName evidence="1">Uncharacterized protein</fullName>
    </submittedName>
</protein>
<comment type="caution">
    <text evidence="1">The sequence shown here is derived from an EMBL/GenBank/DDBJ whole genome shotgun (WGS) entry which is preliminary data.</text>
</comment>
<feature type="non-terminal residue" evidence="1">
    <location>
        <position position="323"/>
    </location>
</feature>
<sequence length="323" mass="33016">MADNIVLDAGSGGATLAADDITSVWYQIIKLAFGALDTATLVTTSAGLPVDLRASNATVTVDLAGNNDVTIDASSIVLAEDVAHSTGDAGVQMLAVRKATPADLSGADGDYEPLQLDNGRLWASTLVTGDALTALQLIDNIVQVEDAAHSTGDSGVMMLGVENEDQAALTAGDKDYTPIAVTPEGNVIVKQEGTVTVGSHAVTNAGTFVTQIDGDALTALQLIDNPVAVLGTATYSETTTSGMIAGAVRNDALAALAGTDNEIAPLQVDEDGGLWTHPAAAPKGGCKMFTSVDLDESEEDPTAGPTTIYGIYTWNLTAAPLWL</sequence>
<proteinExistence type="predicted"/>
<accession>A0A0F8ZJT6</accession>
<reference evidence="1" key="1">
    <citation type="journal article" date="2015" name="Nature">
        <title>Complex archaea that bridge the gap between prokaryotes and eukaryotes.</title>
        <authorList>
            <person name="Spang A."/>
            <person name="Saw J.H."/>
            <person name="Jorgensen S.L."/>
            <person name="Zaremba-Niedzwiedzka K."/>
            <person name="Martijn J."/>
            <person name="Lind A.E."/>
            <person name="van Eijk R."/>
            <person name="Schleper C."/>
            <person name="Guy L."/>
            <person name="Ettema T.J."/>
        </authorList>
    </citation>
    <scope>NUCLEOTIDE SEQUENCE</scope>
</reference>
<name>A0A0F8ZJT6_9ZZZZ</name>
<dbReference type="EMBL" id="LAZR01063079">
    <property type="protein sequence ID" value="KKK60221.1"/>
    <property type="molecule type" value="Genomic_DNA"/>
</dbReference>